<dbReference type="GO" id="GO:0009982">
    <property type="term" value="F:pseudouridine synthase activity"/>
    <property type="evidence" value="ECO:0007669"/>
    <property type="project" value="InterPro"/>
</dbReference>
<comment type="similarity">
    <text evidence="1">Belongs to the pseudouridine synthase RluA family.</text>
</comment>
<protein>
    <recommendedName>
        <fullName evidence="2">Pseudouridine synthase RsuA/RluA-like domain-containing protein</fullName>
    </recommendedName>
</protein>
<dbReference type="PANTHER" id="PTHR21600:SF87">
    <property type="entry name" value="RNA PSEUDOURIDYLATE SYNTHASE DOMAIN-CONTAINING PROTEIN 1"/>
    <property type="match status" value="1"/>
</dbReference>
<evidence type="ECO:0000313" key="3">
    <source>
        <dbReference type="EMBL" id="SVD13138.1"/>
    </source>
</evidence>
<gene>
    <name evidence="3" type="ORF">METZ01_LOCUS365992</name>
</gene>
<feature type="domain" description="Pseudouridine synthase RsuA/RluA-like" evidence="2">
    <location>
        <begin position="29"/>
        <end position="180"/>
    </location>
</feature>
<dbReference type="InterPro" id="IPR050188">
    <property type="entry name" value="RluA_PseudoU_synthase"/>
</dbReference>
<accession>A0A382SVD7</accession>
<reference evidence="3" key="1">
    <citation type="submission" date="2018-05" db="EMBL/GenBank/DDBJ databases">
        <authorList>
            <person name="Lanie J.A."/>
            <person name="Ng W.-L."/>
            <person name="Kazmierczak K.M."/>
            <person name="Andrzejewski T.M."/>
            <person name="Davidsen T.M."/>
            <person name="Wayne K.J."/>
            <person name="Tettelin H."/>
            <person name="Glass J.I."/>
            <person name="Rusch D."/>
            <person name="Podicherti R."/>
            <person name="Tsui H.-C.T."/>
            <person name="Winkler M.E."/>
        </authorList>
    </citation>
    <scope>NUCLEOTIDE SEQUENCE</scope>
</reference>
<dbReference type="CDD" id="cd02869">
    <property type="entry name" value="PseudoU_synth_RluA_like"/>
    <property type="match status" value="1"/>
</dbReference>
<dbReference type="PANTHER" id="PTHR21600">
    <property type="entry name" value="MITOCHONDRIAL RNA PSEUDOURIDINE SYNTHASE"/>
    <property type="match status" value="1"/>
</dbReference>
<proteinExistence type="inferred from homology"/>
<sequence length="235" mass="26278">MDEKSRIEERSPLVSPEEFPSWILFENQDLLVVNKPGWLVCHPSKNGPWSSLVGAGREYTGADRLYLAGRLDRETSGVVLLGKNPEAGKTWQMAVEKRQVSRSYLAILKGELKNLKEVETHIGNDPESPVFVKQRVTQPSRKSKLAQTCFLPLIACKDHTVARVTTQTGRKHQIRVHAQHIGNPLVGDKLYGNDENLYLEFCQNGWTNELAGALAMHRQALHSSSFGMKDGATSF</sequence>
<dbReference type="Gene3D" id="3.30.2350.10">
    <property type="entry name" value="Pseudouridine synthase"/>
    <property type="match status" value="1"/>
</dbReference>
<dbReference type="Pfam" id="PF00849">
    <property type="entry name" value="PseudoU_synth_2"/>
    <property type="match status" value="1"/>
</dbReference>
<dbReference type="GO" id="GO:0003723">
    <property type="term" value="F:RNA binding"/>
    <property type="evidence" value="ECO:0007669"/>
    <property type="project" value="InterPro"/>
</dbReference>
<evidence type="ECO:0000259" key="2">
    <source>
        <dbReference type="Pfam" id="PF00849"/>
    </source>
</evidence>
<evidence type="ECO:0000256" key="1">
    <source>
        <dbReference type="ARBA" id="ARBA00010876"/>
    </source>
</evidence>
<dbReference type="InterPro" id="IPR006145">
    <property type="entry name" value="PsdUridine_synth_RsuA/RluA"/>
</dbReference>
<dbReference type="EMBL" id="UINC01131432">
    <property type="protein sequence ID" value="SVD13138.1"/>
    <property type="molecule type" value="Genomic_DNA"/>
</dbReference>
<dbReference type="InterPro" id="IPR020103">
    <property type="entry name" value="PsdUridine_synth_cat_dom_sf"/>
</dbReference>
<dbReference type="SUPFAM" id="SSF55120">
    <property type="entry name" value="Pseudouridine synthase"/>
    <property type="match status" value="1"/>
</dbReference>
<feature type="non-terminal residue" evidence="3">
    <location>
        <position position="235"/>
    </location>
</feature>
<organism evidence="3">
    <name type="scientific">marine metagenome</name>
    <dbReference type="NCBI Taxonomy" id="408172"/>
    <lineage>
        <taxon>unclassified sequences</taxon>
        <taxon>metagenomes</taxon>
        <taxon>ecological metagenomes</taxon>
    </lineage>
</organism>
<dbReference type="GO" id="GO:0000455">
    <property type="term" value="P:enzyme-directed rRNA pseudouridine synthesis"/>
    <property type="evidence" value="ECO:0007669"/>
    <property type="project" value="TreeGrafter"/>
</dbReference>
<dbReference type="AlphaFoldDB" id="A0A382SVD7"/>
<name>A0A382SVD7_9ZZZZ</name>